<dbReference type="InterPro" id="IPR002686">
    <property type="entry name" value="Transposase_17"/>
</dbReference>
<dbReference type="SMART" id="SM01321">
    <property type="entry name" value="Y1_Tnp"/>
    <property type="match status" value="1"/>
</dbReference>
<dbReference type="PANTHER" id="PTHR34322">
    <property type="entry name" value="TRANSPOSASE, Y1_TNP DOMAIN-CONTAINING"/>
    <property type="match status" value="1"/>
</dbReference>
<organism evidence="2 3">
    <name type="scientific">Roseateles oligotrophus</name>
    <dbReference type="NCBI Taxonomy" id="1769250"/>
    <lineage>
        <taxon>Bacteria</taxon>
        <taxon>Pseudomonadati</taxon>
        <taxon>Pseudomonadota</taxon>
        <taxon>Betaproteobacteria</taxon>
        <taxon>Burkholderiales</taxon>
        <taxon>Sphaerotilaceae</taxon>
        <taxon>Roseateles</taxon>
    </lineage>
</organism>
<sequence>MSRPLRIEFPGALYHVTSRGDRREDIFVDDADRARLLAVVAQGLSRFDAGMLAYCLMGNHYHFVMQTRQGNLSALMRHINGVYTQAFNRRHNKVGHLFQGRFKAILVDRDAYLLEVCRYVELNPVRARMVDAAGDWAWSSYRAHIGQATPPDWLDSAGLLGYLLGLDILGADDRAKAQRAYAELVAAGRGCDLWGVALNRQIYLGDDEFVVRMLDAATPPAKLSRLVPKAQRSSPQTLTRWLAQCSSREEALRRAYSESGLTMTALAAEIGLTVARVSQLIARAERQRQKVRA</sequence>
<evidence type="ECO:0000313" key="3">
    <source>
        <dbReference type="Proteomes" id="UP001209701"/>
    </source>
</evidence>
<dbReference type="RefSeq" id="WP_263571173.1">
    <property type="nucleotide sequence ID" value="NZ_JAJIRN010000004.1"/>
</dbReference>
<evidence type="ECO:0000259" key="1">
    <source>
        <dbReference type="SMART" id="SM01321"/>
    </source>
</evidence>
<proteinExistence type="predicted"/>
<keyword evidence="3" id="KW-1185">Reference proteome</keyword>
<name>A0ABT2YEV9_9BURK</name>
<reference evidence="2 3" key="1">
    <citation type="submission" date="2021-11" db="EMBL/GenBank/DDBJ databases">
        <authorList>
            <person name="Liang Q."/>
            <person name="Mou H."/>
            <person name="Liu Z."/>
        </authorList>
    </citation>
    <scope>NUCLEOTIDE SEQUENCE [LARGE SCALE GENOMIC DNA]</scope>
    <source>
        <strain evidence="2 3">CHU3</strain>
    </source>
</reference>
<dbReference type="Proteomes" id="UP001209701">
    <property type="component" value="Unassembled WGS sequence"/>
</dbReference>
<dbReference type="SUPFAM" id="SSF143422">
    <property type="entry name" value="Transposase IS200-like"/>
    <property type="match status" value="1"/>
</dbReference>
<comment type="caution">
    <text evidence="2">The sequence shown here is derived from an EMBL/GenBank/DDBJ whole genome shotgun (WGS) entry which is preliminary data.</text>
</comment>
<protein>
    <submittedName>
        <fullName evidence="2">Transposase</fullName>
    </submittedName>
</protein>
<evidence type="ECO:0000313" key="2">
    <source>
        <dbReference type="EMBL" id="MCV2368586.1"/>
    </source>
</evidence>
<feature type="domain" description="Transposase IS200-like" evidence="1">
    <location>
        <begin position="9"/>
        <end position="123"/>
    </location>
</feature>
<dbReference type="InterPro" id="IPR036515">
    <property type="entry name" value="Transposase_17_sf"/>
</dbReference>
<dbReference type="PANTHER" id="PTHR34322:SF2">
    <property type="entry name" value="TRANSPOSASE IS200-LIKE DOMAIN-CONTAINING PROTEIN"/>
    <property type="match status" value="1"/>
</dbReference>
<gene>
    <name evidence="2" type="ORF">LNV07_10850</name>
</gene>
<dbReference type="Gene3D" id="3.30.70.1290">
    <property type="entry name" value="Transposase IS200-like"/>
    <property type="match status" value="1"/>
</dbReference>
<dbReference type="EMBL" id="JAJIRN010000004">
    <property type="protein sequence ID" value="MCV2368586.1"/>
    <property type="molecule type" value="Genomic_DNA"/>
</dbReference>
<accession>A0ABT2YEV9</accession>
<dbReference type="Pfam" id="PF01797">
    <property type="entry name" value="Y1_Tnp"/>
    <property type="match status" value="1"/>
</dbReference>